<feature type="compositionally biased region" description="Acidic residues" evidence="1">
    <location>
        <begin position="1120"/>
        <end position="1130"/>
    </location>
</feature>
<feature type="region of interest" description="Disordered" evidence="1">
    <location>
        <begin position="1208"/>
        <end position="1280"/>
    </location>
</feature>
<feature type="region of interest" description="Disordered" evidence="1">
    <location>
        <begin position="1333"/>
        <end position="1390"/>
    </location>
</feature>
<feature type="compositionally biased region" description="Basic and acidic residues" evidence="1">
    <location>
        <begin position="1335"/>
        <end position="1350"/>
    </location>
</feature>
<sequence length="1547" mass="169641">MMINDTASTSTSTPALLSIPAPASISSASSSSSSSTKTSTSTSTPRSQPAISPFSDSSSSAPLSDATSDEQPDLGAFTTVLRAWTYLQPQPRIPVFPSSGSSRTYTSTSSTSDSQHSQSHPTIHLQPQVQSHSQPPQVQSHSQPQFPSHPHPPPTIDEFDTQTQSDSYDFDRRTATATASELLDDFGEHTSTVWNHLDNYIDDFDEHSLRPAHETTQTHLPIPGLEDGGFQYTSPPPSPASTDGALTIEIASELEGDPEDLAVEITHIRPDSREEESIRSVSVPLKDGALNSIDGSVEDRSDPFADSTAREEPDTPREVSVMSTTRRIGSDYDYESTARRPLSSSSITSRGGPLHRPYYGPPTREATLTTRDFASYTRIAPPHLAPSPSSQASDDEVSSSGSSSSVHPFVESSSGASVRCSDISNSIVPSHGINSAPIPRPSYSNNTNNGRTNPSLRLSQDSDATIGYRQGGEAVSNYEQDAMIPHEPPVVDAQDHEPLMQFWKREMEAHGRRVEKVGEQDREFDRLREVERERGRMYDARQRESSERYHEREQEEHITPSPMSIPSFDPRPDPVPDIDPSPASSIQERSANSPSSTQHPQPPVPAFLNLPHQLQTHQQYVWPHHAIPPHEHQSQLHARHSSQQSYSSIQSDDESTSAETHLSLSSLQLTDFQPTTFDLGRSNTNMKSVGQDKHQRAEHPLRTAYTHTHTSTQSQDQGTSYLGYRQPDGHFQQLDRSAQHRATPPVLHTLPSNEEDEPSLGYLDEALNFLAEEKAKFEQREAVGSLAGVDDWRHVIEPRRKRRRKRNTQGTKSAPPERTDGLASDSHATGERAAYEELNIQSSPSKTKRKASAKAAESNPISILKRRDPLTYAYDGSKTPTPSGLQHGIDSYSLSSSSDHQDGDLDDDDLEADEEEEYSFSSSSNQLQKGKGTKAYIHGVLGKGIYKSTPPTPGTRTPKAIREELNGDGGEGRLDGGGVDGSKAESKKKKKTRTKRRALTHSKSVPQLRADTEEKVAEGGDKIDIANAVEVNAVVAAEGGGGAGTLPGKKSKSKKEREKEKKVAETEEQPKTKRERLIALAKKLQEQFPAERRELEGVMGRLQRQVLVKRHPTGKLVTSDGDDEEDEEEVDPRGCPPKDGDTLVHVFIDHSNILIGLLNHLRRLPPAKTSASSSRPLPPIPTSLSTATSAFDAVNARPKRPAPVPIPNASSTHPIPLPSFATGNANSMSRSLPSGSVLSMAMGAREKDKDQDNNYINKDANSDGELAQKRQEKTREKKRTRHLWHAALALILERGRSVTRRVVVTSSPLFQPMDGIERLGYEVRVYLRVPDLGDGMDRERYRDRDRDRDSQPGSYKGSKNPQTPAKNTPGKGGRHVRGVSGSDSGSGGNLKSAPAGISINTNADLHPYYMATNLNNNINSANSNSASGSTSTTAPAKIKYREQGVDELLQLKLHQAIAATDNVPEGATIVLATGDGNVGQFNEDGFLGPVRTALRKGWKVELYAWEEGLSRSWRREFGKDSEWERTGMFRIIAMEQFASGLVESTWW</sequence>
<evidence type="ECO:0000313" key="2">
    <source>
        <dbReference type="EMBL" id="TFK32794.1"/>
    </source>
</evidence>
<feature type="region of interest" description="Disordered" evidence="1">
    <location>
        <begin position="1038"/>
        <end position="1072"/>
    </location>
</feature>
<feature type="compositionally biased region" description="Acidic residues" evidence="1">
    <location>
        <begin position="904"/>
        <end position="918"/>
    </location>
</feature>
<feature type="region of interest" description="Disordered" evidence="1">
    <location>
        <begin position="379"/>
        <end position="462"/>
    </location>
</feature>
<feature type="region of interest" description="Disordered" evidence="1">
    <location>
        <begin position="797"/>
        <end position="931"/>
    </location>
</feature>
<feature type="region of interest" description="Disordered" evidence="1">
    <location>
        <begin position="676"/>
        <end position="696"/>
    </location>
</feature>
<feature type="compositionally biased region" description="Polar residues" evidence="1">
    <location>
        <begin position="1221"/>
        <end position="1237"/>
    </location>
</feature>
<feature type="compositionally biased region" description="Basic and acidic residues" evidence="1">
    <location>
        <begin position="1055"/>
        <end position="1072"/>
    </location>
</feature>
<feature type="compositionally biased region" description="Basic and acidic residues" evidence="1">
    <location>
        <begin position="1266"/>
        <end position="1275"/>
    </location>
</feature>
<proteinExistence type="predicted"/>
<reference evidence="2 3" key="1">
    <citation type="journal article" date="2019" name="Nat. Ecol. Evol.">
        <title>Megaphylogeny resolves global patterns of mushroom evolution.</title>
        <authorList>
            <person name="Varga T."/>
            <person name="Krizsan K."/>
            <person name="Foldi C."/>
            <person name="Dima B."/>
            <person name="Sanchez-Garcia M."/>
            <person name="Sanchez-Ramirez S."/>
            <person name="Szollosi G.J."/>
            <person name="Szarkandi J.G."/>
            <person name="Papp V."/>
            <person name="Albert L."/>
            <person name="Andreopoulos W."/>
            <person name="Angelini C."/>
            <person name="Antonin V."/>
            <person name="Barry K.W."/>
            <person name="Bougher N.L."/>
            <person name="Buchanan P."/>
            <person name="Buyck B."/>
            <person name="Bense V."/>
            <person name="Catcheside P."/>
            <person name="Chovatia M."/>
            <person name="Cooper J."/>
            <person name="Damon W."/>
            <person name="Desjardin D."/>
            <person name="Finy P."/>
            <person name="Geml J."/>
            <person name="Haridas S."/>
            <person name="Hughes K."/>
            <person name="Justo A."/>
            <person name="Karasinski D."/>
            <person name="Kautmanova I."/>
            <person name="Kiss B."/>
            <person name="Kocsube S."/>
            <person name="Kotiranta H."/>
            <person name="LaButti K.M."/>
            <person name="Lechner B.E."/>
            <person name="Liimatainen K."/>
            <person name="Lipzen A."/>
            <person name="Lukacs Z."/>
            <person name="Mihaltcheva S."/>
            <person name="Morgado L.N."/>
            <person name="Niskanen T."/>
            <person name="Noordeloos M.E."/>
            <person name="Ohm R.A."/>
            <person name="Ortiz-Santana B."/>
            <person name="Ovrebo C."/>
            <person name="Racz N."/>
            <person name="Riley R."/>
            <person name="Savchenko A."/>
            <person name="Shiryaev A."/>
            <person name="Soop K."/>
            <person name="Spirin V."/>
            <person name="Szebenyi C."/>
            <person name="Tomsovsky M."/>
            <person name="Tulloss R.E."/>
            <person name="Uehling J."/>
            <person name="Grigoriev I.V."/>
            <person name="Vagvolgyi C."/>
            <person name="Papp T."/>
            <person name="Martin F.M."/>
            <person name="Miettinen O."/>
            <person name="Hibbett D.S."/>
            <person name="Nagy L.G."/>
        </authorList>
    </citation>
    <scope>NUCLEOTIDE SEQUENCE [LARGE SCALE GENOMIC DNA]</scope>
    <source>
        <strain evidence="2 3">CBS 166.37</strain>
    </source>
</reference>
<feature type="region of interest" description="Disordered" evidence="1">
    <location>
        <begin position="943"/>
        <end position="1015"/>
    </location>
</feature>
<keyword evidence="3" id="KW-1185">Reference proteome</keyword>
<organism evidence="2 3">
    <name type="scientific">Crucibulum laeve</name>
    <dbReference type="NCBI Taxonomy" id="68775"/>
    <lineage>
        <taxon>Eukaryota</taxon>
        <taxon>Fungi</taxon>
        <taxon>Dikarya</taxon>
        <taxon>Basidiomycota</taxon>
        <taxon>Agaricomycotina</taxon>
        <taxon>Agaricomycetes</taxon>
        <taxon>Agaricomycetidae</taxon>
        <taxon>Agaricales</taxon>
        <taxon>Agaricineae</taxon>
        <taxon>Nidulariaceae</taxon>
        <taxon>Crucibulum</taxon>
    </lineage>
</organism>
<feature type="region of interest" description="Disordered" evidence="1">
    <location>
        <begin position="22"/>
        <end position="72"/>
    </location>
</feature>
<feature type="region of interest" description="Disordered" evidence="1">
    <location>
        <begin position="631"/>
        <end position="662"/>
    </location>
</feature>
<feature type="compositionally biased region" description="Low complexity" evidence="1">
    <location>
        <begin position="387"/>
        <end position="415"/>
    </location>
</feature>
<feature type="compositionally biased region" description="Basic and acidic residues" evidence="1">
    <location>
        <begin position="297"/>
        <end position="317"/>
    </location>
</feature>
<feature type="compositionally biased region" description="Low complexity" evidence="1">
    <location>
        <begin position="98"/>
        <end position="119"/>
    </location>
</feature>
<feature type="region of interest" description="Disordered" evidence="1">
    <location>
        <begin position="288"/>
        <end position="365"/>
    </location>
</feature>
<feature type="compositionally biased region" description="Basic and acidic residues" evidence="1">
    <location>
        <begin position="960"/>
        <end position="974"/>
    </location>
</feature>
<dbReference type="STRING" id="68775.A0A5C3LI76"/>
<name>A0A5C3LI76_9AGAR</name>
<feature type="region of interest" description="Disordered" evidence="1">
    <location>
        <begin position="1114"/>
        <end position="1138"/>
    </location>
</feature>
<evidence type="ECO:0000313" key="3">
    <source>
        <dbReference type="Proteomes" id="UP000308652"/>
    </source>
</evidence>
<evidence type="ECO:0000256" key="1">
    <source>
        <dbReference type="SAM" id="MobiDB-lite"/>
    </source>
</evidence>
<feature type="compositionally biased region" description="Polar residues" evidence="1">
    <location>
        <begin position="676"/>
        <end position="688"/>
    </location>
</feature>
<feature type="compositionally biased region" description="Polar residues" evidence="1">
    <location>
        <begin position="442"/>
        <end position="462"/>
    </location>
</feature>
<feature type="compositionally biased region" description="Polar residues" evidence="1">
    <location>
        <begin position="1351"/>
        <end position="1366"/>
    </location>
</feature>
<feature type="compositionally biased region" description="Low complexity" evidence="1">
    <location>
        <begin position="126"/>
        <end position="146"/>
    </location>
</feature>
<feature type="region of interest" description="Disordered" evidence="1">
    <location>
        <begin position="537"/>
        <end position="608"/>
    </location>
</feature>
<feature type="compositionally biased region" description="Polar residues" evidence="1">
    <location>
        <begin position="583"/>
        <end position="599"/>
    </location>
</feature>
<feature type="compositionally biased region" description="Basic and acidic residues" evidence="1">
    <location>
        <begin position="537"/>
        <end position="558"/>
    </location>
</feature>
<gene>
    <name evidence="2" type="ORF">BDQ12DRAFT_474965</name>
</gene>
<feature type="region of interest" description="Disordered" evidence="1">
    <location>
        <begin position="91"/>
        <end position="162"/>
    </location>
</feature>
<dbReference type="CDD" id="cd18724">
    <property type="entry name" value="PIN_LabA-like"/>
    <property type="match status" value="1"/>
</dbReference>
<dbReference type="EMBL" id="ML213663">
    <property type="protein sequence ID" value="TFK32794.1"/>
    <property type="molecule type" value="Genomic_DNA"/>
</dbReference>
<evidence type="ECO:0008006" key="4">
    <source>
        <dbReference type="Google" id="ProtNLM"/>
    </source>
</evidence>
<dbReference type="Proteomes" id="UP000308652">
    <property type="component" value="Unassembled WGS sequence"/>
</dbReference>
<accession>A0A5C3LI76</accession>
<feature type="compositionally biased region" description="Low complexity" evidence="1">
    <location>
        <begin position="22"/>
        <end position="66"/>
    </location>
</feature>
<dbReference type="OrthoDB" id="5590473at2759"/>
<feature type="compositionally biased region" description="Basic residues" evidence="1">
    <location>
        <begin position="986"/>
        <end position="1000"/>
    </location>
</feature>
<protein>
    <recommendedName>
        <fullName evidence="4">NYN domain-containing protein</fullName>
    </recommendedName>
</protein>
<feature type="compositionally biased region" description="Low complexity" evidence="1">
    <location>
        <begin position="641"/>
        <end position="650"/>
    </location>
</feature>